<dbReference type="InterPro" id="IPR002559">
    <property type="entry name" value="Transposase_11"/>
</dbReference>
<feature type="domain" description="Transposase IS4-like" evidence="5">
    <location>
        <begin position="107"/>
        <end position="361"/>
    </location>
</feature>
<evidence type="ECO:0000313" key="7">
    <source>
        <dbReference type="Proteomes" id="UP000013085"/>
    </source>
</evidence>
<dbReference type="NCBIfam" id="NF033592">
    <property type="entry name" value="transpos_IS4_1"/>
    <property type="match status" value="1"/>
</dbReference>
<dbReference type="PANTHER" id="PTHR33258">
    <property type="entry name" value="TRANSPOSASE INSL FOR INSERTION SEQUENCE ELEMENT IS186A-RELATED"/>
    <property type="match status" value="1"/>
</dbReference>
<gene>
    <name evidence="6" type="ORF">HMPREF1090_00988</name>
</gene>
<evidence type="ECO:0000256" key="2">
    <source>
        <dbReference type="ARBA" id="ARBA00022578"/>
    </source>
</evidence>
<organism evidence="6 7">
    <name type="scientific">[Clostridium] clostridioforme 90A8</name>
    <dbReference type="NCBI Taxonomy" id="999408"/>
    <lineage>
        <taxon>Bacteria</taxon>
        <taxon>Bacillati</taxon>
        <taxon>Bacillota</taxon>
        <taxon>Clostridia</taxon>
        <taxon>Lachnospirales</taxon>
        <taxon>Lachnospiraceae</taxon>
        <taxon>Enterocloster</taxon>
    </lineage>
</organism>
<sequence length="442" mass="51580">MFHQKIKQCFSHSVHLVSSVISEFTYSDTDLTRNRKFPADKLITFLVSQGSSSTKNELLDFFDMDPQSPTASALNQQRAKLSPDALEAVFRHFNHFASFYDQKRLRYRFLAADGSTFTFFSKPAFAPEEYHVSEGHSIKGFYSMHLNAFYDLQKHTYSDALIQPIHQKDEFSAFCEMVDRHDLLTGTKDVFIGDRGYCSYNNMAHVKEKGQYFLFRTKDIHSKGLVGNFEFPDADSFDIQVNVTLVRSHKKKISIKEGYYKRFVDAAASFDYVAYGSLDTYDLSFRIVRFPISDDSYECIVTNLPSDEFPSEQIKLLYYARWAIEGSFRKLKYTVGLSNFHAYKPEYIKQEIWAKLIAYNITETRINHAIIEKGNTKYEYKVNFSMAAHICRVFLRPNTEKDSIDVMSLLTKELIPIRNDRQYPRLQTAHFRKPRYFIYRAA</sequence>
<dbReference type="Gene3D" id="3.90.350.10">
    <property type="entry name" value="Transposase Inhibitor Protein From Tn5, Chain A, domain 1"/>
    <property type="match status" value="1"/>
</dbReference>
<dbReference type="HOGENOM" id="CLU_049304_1_0_9"/>
<keyword evidence="2" id="KW-0815">Transposition</keyword>
<evidence type="ECO:0000256" key="4">
    <source>
        <dbReference type="ARBA" id="ARBA00023172"/>
    </source>
</evidence>
<dbReference type="PANTHER" id="PTHR33258:SF1">
    <property type="entry name" value="TRANSPOSASE INSL FOR INSERTION SEQUENCE ELEMENT IS186A-RELATED"/>
    <property type="match status" value="1"/>
</dbReference>
<dbReference type="PATRIC" id="fig|999408.3.peg.1057"/>
<keyword evidence="4" id="KW-0233">DNA recombination</keyword>
<keyword evidence="3" id="KW-0238">DNA-binding</keyword>
<evidence type="ECO:0000259" key="5">
    <source>
        <dbReference type="Pfam" id="PF01609"/>
    </source>
</evidence>
<dbReference type="EMBL" id="AGYR01000007">
    <property type="protein sequence ID" value="ENZ18672.1"/>
    <property type="molecule type" value="Genomic_DNA"/>
</dbReference>
<reference evidence="6 7" key="1">
    <citation type="submission" date="2013-01" db="EMBL/GenBank/DDBJ databases">
        <title>The Genome Sequence of Clostridium clostridioforme 90A8.</title>
        <authorList>
            <consortium name="The Broad Institute Genome Sequencing Platform"/>
            <person name="Earl A."/>
            <person name="Ward D."/>
            <person name="Feldgarden M."/>
            <person name="Gevers D."/>
            <person name="Courvalin P."/>
            <person name="Lambert T."/>
            <person name="Walker B."/>
            <person name="Young S.K."/>
            <person name="Zeng Q."/>
            <person name="Gargeya S."/>
            <person name="Fitzgerald M."/>
            <person name="Haas B."/>
            <person name="Abouelleil A."/>
            <person name="Alvarado L."/>
            <person name="Arachchi H.M."/>
            <person name="Berlin A.M."/>
            <person name="Chapman S.B."/>
            <person name="Dewar J."/>
            <person name="Goldberg J."/>
            <person name="Griggs A."/>
            <person name="Gujja S."/>
            <person name="Hansen M."/>
            <person name="Howarth C."/>
            <person name="Imamovic A."/>
            <person name="Larimer J."/>
            <person name="McCowan C."/>
            <person name="Murphy C."/>
            <person name="Neiman D."/>
            <person name="Pearson M."/>
            <person name="Priest M."/>
            <person name="Roberts A."/>
            <person name="Saif S."/>
            <person name="Shea T."/>
            <person name="Sisk P."/>
            <person name="Sykes S."/>
            <person name="Wortman J."/>
            <person name="Nusbaum C."/>
            <person name="Birren B."/>
        </authorList>
    </citation>
    <scope>NUCLEOTIDE SEQUENCE [LARGE SCALE GENOMIC DNA]</scope>
    <source>
        <strain evidence="6 7">90A8</strain>
    </source>
</reference>
<protein>
    <recommendedName>
        <fullName evidence="5">Transposase IS4-like domain-containing protein</fullName>
    </recommendedName>
</protein>
<dbReference type="GO" id="GO:0004803">
    <property type="term" value="F:transposase activity"/>
    <property type="evidence" value="ECO:0007669"/>
    <property type="project" value="InterPro"/>
</dbReference>
<proteinExistence type="inferred from homology"/>
<dbReference type="GO" id="GO:0006313">
    <property type="term" value="P:DNA transposition"/>
    <property type="evidence" value="ECO:0007669"/>
    <property type="project" value="InterPro"/>
</dbReference>
<dbReference type="RefSeq" id="WP_002594904.1">
    <property type="nucleotide sequence ID" value="NZ_KB850998.1"/>
</dbReference>
<accession>A0A0E2HDW2</accession>
<evidence type="ECO:0000256" key="3">
    <source>
        <dbReference type="ARBA" id="ARBA00023125"/>
    </source>
</evidence>
<dbReference type="InterPro" id="IPR012337">
    <property type="entry name" value="RNaseH-like_sf"/>
</dbReference>
<comment type="similarity">
    <text evidence="1">Belongs to the transposase 11 family.</text>
</comment>
<name>A0A0E2HDW2_9FIRM</name>
<evidence type="ECO:0000256" key="1">
    <source>
        <dbReference type="ARBA" id="ARBA00010075"/>
    </source>
</evidence>
<dbReference type="Proteomes" id="UP000013085">
    <property type="component" value="Unassembled WGS sequence"/>
</dbReference>
<dbReference type="GO" id="GO:0003677">
    <property type="term" value="F:DNA binding"/>
    <property type="evidence" value="ECO:0007669"/>
    <property type="project" value="UniProtKB-KW"/>
</dbReference>
<dbReference type="AlphaFoldDB" id="A0A0E2HDW2"/>
<comment type="caution">
    <text evidence="6">The sequence shown here is derived from an EMBL/GenBank/DDBJ whole genome shotgun (WGS) entry which is preliminary data.</text>
</comment>
<dbReference type="SUPFAM" id="SSF53098">
    <property type="entry name" value="Ribonuclease H-like"/>
    <property type="match status" value="1"/>
</dbReference>
<dbReference type="InterPro" id="IPR047952">
    <property type="entry name" value="Transpos_IS4"/>
</dbReference>
<dbReference type="Pfam" id="PF01609">
    <property type="entry name" value="DDE_Tnp_1"/>
    <property type="match status" value="1"/>
</dbReference>
<evidence type="ECO:0000313" key="6">
    <source>
        <dbReference type="EMBL" id="ENZ18672.1"/>
    </source>
</evidence>